<evidence type="ECO:0000313" key="2">
    <source>
        <dbReference type="Proteomes" id="UP000887565"/>
    </source>
</evidence>
<feature type="region of interest" description="Disordered" evidence="1">
    <location>
        <begin position="130"/>
        <end position="161"/>
    </location>
</feature>
<feature type="region of interest" description="Disordered" evidence="1">
    <location>
        <begin position="24"/>
        <end position="100"/>
    </location>
</feature>
<reference evidence="3" key="1">
    <citation type="submission" date="2022-11" db="UniProtKB">
        <authorList>
            <consortium name="WormBaseParasite"/>
        </authorList>
    </citation>
    <scope>IDENTIFICATION</scope>
</reference>
<sequence length="188" mass="19160">MDIASKYAAAVAAVAQQYTEMQSKYQTHHQLPSGGGGSRPSVHGKTGLAVKEFSPSESSSIKTVSSSSPQRKTQNASASNKTTVAAAVAKDQQAQRETAAASSGLFAGVGGGNKQRRFARFNLNVDLLSGGSGENVSPVDDQDAPGGATNTDSNNESRSSSIVTVKENVGAAAGCNARAISSATKLIK</sequence>
<keyword evidence="2" id="KW-1185">Reference proteome</keyword>
<evidence type="ECO:0000256" key="1">
    <source>
        <dbReference type="SAM" id="MobiDB-lite"/>
    </source>
</evidence>
<organism evidence="2 3">
    <name type="scientific">Romanomermis culicivorax</name>
    <name type="common">Nematode worm</name>
    <dbReference type="NCBI Taxonomy" id="13658"/>
    <lineage>
        <taxon>Eukaryota</taxon>
        <taxon>Metazoa</taxon>
        <taxon>Ecdysozoa</taxon>
        <taxon>Nematoda</taxon>
        <taxon>Enoplea</taxon>
        <taxon>Dorylaimia</taxon>
        <taxon>Mermithida</taxon>
        <taxon>Mermithoidea</taxon>
        <taxon>Mermithidae</taxon>
        <taxon>Romanomermis</taxon>
    </lineage>
</organism>
<proteinExistence type="predicted"/>
<protein>
    <submittedName>
        <fullName evidence="3">Uncharacterized protein</fullName>
    </submittedName>
</protein>
<accession>A0A915JBU8</accession>
<evidence type="ECO:0000313" key="3">
    <source>
        <dbReference type="WBParaSite" id="nRc.2.0.1.t23265-RA"/>
    </source>
</evidence>
<dbReference type="Proteomes" id="UP000887565">
    <property type="component" value="Unplaced"/>
</dbReference>
<feature type="compositionally biased region" description="Low complexity" evidence="1">
    <location>
        <begin position="55"/>
        <end position="68"/>
    </location>
</feature>
<feature type="compositionally biased region" description="Polar residues" evidence="1">
    <location>
        <begin position="148"/>
        <end position="161"/>
    </location>
</feature>
<dbReference type="WBParaSite" id="nRc.2.0.1.t23265-RA">
    <property type="protein sequence ID" value="nRc.2.0.1.t23265-RA"/>
    <property type="gene ID" value="nRc.2.0.1.g23265"/>
</dbReference>
<name>A0A915JBU8_ROMCU</name>
<dbReference type="AlphaFoldDB" id="A0A915JBU8"/>
<feature type="compositionally biased region" description="Low complexity" evidence="1">
    <location>
        <begin position="75"/>
        <end position="90"/>
    </location>
</feature>